<dbReference type="InterPro" id="IPR055302">
    <property type="entry name" value="F-box_dom-containing"/>
</dbReference>
<evidence type="ECO:0000313" key="4">
    <source>
        <dbReference type="Proteomes" id="UP001231189"/>
    </source>
</evidence>
<dbReference type="EMBL" id="JAUUTY010000004">
    <property type="protein sequence ID" value="KAK1644115.1"/>
    <property type="molecule type" value="Genomic_DNA"/>
</dbReference>
<dbReference type="SUPFAM" id="SSF81383">
    <property type="entry name" value="F-box domain"/>
    <property type="match status" value="1"/>
</dbReference>
<organism evidence="3 4">
    <name type="scientific">Lolium multiflorum</name>
    <name type="common">Italian ryegrass</name>
    <name type="synonym">Lolium perenne subsp. multiflorum</name>
    <dbReference type="NCBI Taxonomy" id="4521"/>
    <lineage>
        <taxon>Eukaryota</taxon>
        <taxon>Viridiplantae</taxon>
        <taxon>Streptophyta</taxon>
        <taxon>Embryophyta</taxon>
        <taxon>Tracheophyta</taxon>
        <taxon>Spermatophyta</taxon>
        <taxon>Magnoliopsida</taxon>
        <taxon>Liliopsida</taxon>
        <taxon>Poales</taxon>
        <taxon>Poaceae</taxon>
        <taxon>BOP clade</taxon>
        <taxon>Pooideae</taxon>
        <taxon>Poodae</taxon>
        <taxon>Poeae</taxon>
        <taxon>Poeae Chloroplast Group 2 (Poeae type)</taxon>
        <taxon>Loliodinae</taxon>
        <taxon>Loliinae</taxon>
        <taxon>Lolium</taxon>
    </lineage>
</organism>
<dbReference type="Gene3D" id="1.20.1280.50">
    <property type="match status" value="1"/>
</dbReference>
<dbReference type="PANTHER" id="PTHR32141:SF168">
    <property type="entry name" value="OS12G0595200 PROTEIN"/>
    <property type="match status" value="1"/>
</dbReference>
<dbReference type="Gene3D" id="3.80.10.10">
    <property type="entry name" value="Ribonuclease Inhibitor"/>
    <property type="match status" value="1"/>
</dbReference>
<dbReference type="Pfam" id="PF08387">
    <property type="entry name" value="FBD"/>
    <property type="match status" value="1"/>
</dbReference>
<dbReference type="InterPro" id="IPR055411">
    <property type="entry name" value="LRR_FXL15/At3g58940/PEG3-like"/>
</dbReference>
<evidence type="ECO:0000259" key="2">
    <source>
        <dbReference type="SMART" id="SM00579"/>
    </source>
</evidence>
<feature type="region of interest" description="Disordered" evidence="1">
    <location>
        <begin position="1"/>
        <end position="25"/>
    </location>
</feature>
<name>A0AAD8S498_LOLMU</name>
<dbReference type="PANTHER" id="PTHR32141">
    <property type="match status" value="1"/>
</dbReference>
<dbReference type="Pfam" id="PF24758">
    <property type="entry name" value="LRR_At5g56370"/>
    <property type="match status" value="1"/>
</dbReference>
<feature type="domain" description="FBD" evidence="2">
    <location>
        <begin position="347"/>
        <end position="419"/>
    </location>
</feature>
<dbReference type="SMART" id="SM00579">
    <property type="entry name" value="FBD"/>
    <property type="match status" value="1"/>
</dbReference>
<reference evidence="3" key="1">
    <citation type="submission" date="2023-07" db="EMBL/GenBank/DDBJ databases">
        <title>A chromosome-level genome assembly of Lolium multiflorum.</title>
        <authorList>
            <person name="Chen Y."/>
            <person name="Copetti D."/>
            <person name="Kolliker R."/>
            <person name="Studer B."/>
        </authorList>
    </citation>
    <scope>NUCLEOTIDE SEQUENCE</scope>
    <source>
        <strain evidence="3">02402/16</strain>
        <tissue evidence="3">Leaf</tissue>
    </source>
</reference>
<evidence type="ECO:0000256" key="1">
    <source>
        <dbReference type="SAM" id="MobiDB-lite"/>
    </source>
</evidence>
<dbReference type="SUPFAM" id="SSF52047">
    <property type="entry name" value="RNI-like"/>
    <property type="match status" value="1"/>
</dbReference>
<proteinExistence type="predicted"/>
<evidence type="ECO:0000313" key="3">
    <source>
        <dbReference type="EMBL" id="KAK1644115.1"/>
    </source>
</evidence>
<dbReference type="CDD" id="cd22160">
    <property type="entry name" value="F-box_AtFBL13-like"/>
    <property type="match status" value="1"/>
</dbReference>
<sequence length="453" mass="50443">MATTASKRPIDGNGDQPSVPASGDQADLISELPDEVLGTVVSLLPTREGARTQELSRRWRPVWRAAPLNLDNRDGCGFSAKIVSSILSDHIGPARRISLTGFQPVPLPQDLACLQELELTYYYNPGRFVLPPSVFRLAPALRVARFGCCRLPPNLTVDLPQLQQLTLHGVALTEESFRALLSGCPRLESLLLEMNVGVVCLRVSSPSLRSIGFIAPPSSTNVVYELVVEDAPRLDRLVPLRMKTGPANIRVIRAPKLAILGPLSYPILQPQFGTTVFERSIAVSLATIMPTLKVFALDYVGPNLDVVLDFLKCFPCLESLYIKLQEPDPRKRMKDVRKYASLGDPTECLELHLKKVALKHYCGRGLEAGIARFFVLNAKVLERMEFGLDEDYGDIWMANQKLRLQLEDRASRCARFEFKRHSWSTLHGHKERTHDLSTSDPFAASFLDGYVTL</sequence>
<comment type="caution">
    <text evidence="3">The sequence shown here is derived from an EMBL/GenBank/DDBJ whole genome shotgun (WGS) entry which is preliminary data.</text>
</comment>
<gene>
    <name evidence="3" type="ORF">QYE76_061920</name>
</gene>
<dbReference type="AlphaFoldDB" id="A0AAD8S498"/>
<keyword evidence="4" id="KW-1185">Reference proteome</keyword>
<accession>A0AAD8S498</accession>
<protein>
    <recommendedName>
        <fullName evidence="2">FBD domain-containing protein</fullName>
    </recommendedName>
</protein>
<dbReference type="InterPro" id="IPR053781">
    <property type="entry name" value="F-box_AtFBL13-like"/>
</dbReference>
<dbReference type="Proteomes" id="UP001231189">
    <property type="component" value="Unassembled WGS sequence"/>
</dbReference>
<dbReference type="InterPro" id="IPR006566">
    <property type="entry name" value="FBD"/>
</dbReference>
<dbReference type="InterPro" id="IPR032675">
    <property type="entry name" value="LRR_dom_sf"/>
</dbReference>
<dbReference type="InterPro" id="IPR036047">
    <property type="entry name" value="F-box-like_dom_sf"/>
</dbReference>